<protein>
    <recommendedName>
        <fullName evidence="1">UPF0301 protein DCC81_06700</fullName>
    </recommendedName>
</protein>
<organism evidence="2 3">
    <name type="scientific">Chitinophaga parva</name>
    <dbReference type="NCBI Taxonomy" id="2169414"/>
    <lineage>
        <taxon>Bacteria</taxon>
        <taxon>Pseudomonadati</taxon>
        <taxon>Bacteroidota</taxon>
        <taxon>Chitinophagia</taxon>
        <taxon>Chitinophagales</taxon>
        <taxon>Chitinophagaceae</taxon>
        <taxon>Chitinophaga</taxon>
    </lineage>
</organism>
<sequence length="184" mass="20765">MSNLMPGTLLIADPFLKDPNFARSVVLLCEHQEEQGSFGFVINKLYDQTLNDLVPDIIQPNIPVYFGGPVQLDTIHFVHELPHLIEGSMQLLPGIYWGGRFDQVVALMNSGQLDVRKIKFFIGYSGWSSGQLQAELKEKSWIVSEASPRLIFKEAEQEIWKSSLRSLGRDFAIMANFPIDPSLN</sequence>
<dbReference type="EMBL" id="QCYK01000001">
    <property type="protein sequence ID" value="PUZ29857.1"/>
    <property type="molecule type" value="Genomic_DNA"/>
</dbReference>
<evidence type="ECO:0000256" key="1">
    <source>
        <dbReference type="HAMAP-Rule" id="MF_00758"/>
    </source>
</evidence>
<dbReference type="HAMAP" id="MF_00758">
    <property type="entry name" value="UPF0301"/>
    <property type="match status" value="1"/>
</dbReference>
<comment type="similarity">
    <text evidence="1">Belongs to the UPF0301 (AlgH) family.</text>
</comment>
<accession>A0A2T7BQ97</accession>
<dbReference type="AlphaFoldDB" id="A0A2T7BQ97"/>
<name>A0A2T7BQ97_9BACT</name>
<dbReference type="InterPro" id="IPR003774">
    <property type="entry name" value="AlgH-like"/>
</dbReference>
<evidence type="ECO:0000313" key="2">
    <source>
        <dbReference type="EMBL" id="PUZ29857.1"/>
    </source>
</evidence>
<keyword evidence="3" id="KW-1185">Reference proteome</keyword>
<reference evidence="2 3" key="1">
    <citation type="submission" date="2018-04" db="EMBL/GenBank/DDBJ databases">
        <title>Chitinophaga fuyangensis sp. nov., isolated from soil in a chemical factory.</title>
        <authorList>
            <person name="Chen K."/>
        </authorList>
    </citation>
    <scope>NUCLEOTIDE SEQUENCE [LARGE SCALE GENOMIC DNA]</scope>
    <source>
        <strain evidence="2 3">LY-1</strain>
    </source>
</reference>
<dbReference type="RefSeq" id="WP_108686494.1">
    <property type="nucleotide sequence ID" value="NZ_QCYK01000001.1"/>
</dbReference>
<dbReference type="Gene3D" id="3.40.1740.10">
    <property type="entry name" value="VC0467-like"/>
    <property type="match status" value="1"/>
</dbReference>
<gene>
    <name evidence="2" type="ORF">DCC81_06700</name>
</gene>
<evidence type="ECO:0000313" key="3">
    <source>
        <dbReference type="Proteomes" id="UP000244450"/>
    </source>
</evidence>
<dbReference type="Proteomes" id="UP000244450">
    <property type="component" value="Unassembled WGS sequence"/>
</dbReference>
<dbReference type="OrthoDB" id="9807486at2"/>
<dbReference type="Pfam" id="PF02622">
    <property type="entry name" value="DUF179"/>
    <property type="match status" value="1"/>
</dbReference>
<comment type="caution">
    <text evidence="2">The sequence shown here is derived from an EMBL/GenBank/DDBJ whole genome shotgun (WGS) entry which is preliminary data.</text>
</comment>
<proteinExistence type="inferred from homology"/>
<dbReference type="PANTHER" id="PTHR31984">
    <property type="entry name" value="TRANSPORTER, PUTATIVE (DUF179)-RELATED"/>
    <property type="match status" value="1"/>
</dbReference>
<dbReference type="SUPFAM" id="SSF143456">
    <property type="entry name" value="VC0467-like"/>
    <property type="match status" value="1"/>
</dbReference>
<dbReference type="PANTHER" id="PTHR31984:SF17">
    <property type="entry name" value="TRANSCRIPTIONAL REGULATOR"/>
    <property type="match status" value="1"/>
</dbReference>